<comment type="subcellular location">
    <subcellularLocation>
        <location evidence="2">Cytoplasm</location>
    </subcellularLocation>
    <subcellularLocation>
        <location evidence="1">Nucleus speckle</location>
    </subcellularLocation>
</comment>
<evidence type="ECO:0000256" key="5">
    <source>
        <dbReference type="ARBA" id="ARBA00022737"/>
    </source>
</evidence>
<evidence type="ECO:0000313" key="13">
    <source>
        <dbReference type="Proteomes" id="UP000076502"/>
    </source>
</evidence>
<dbReference type="Pfam" id="PF16507">
    <property type="entry name" value="HEAT_PSME4_mid"/>
    <property type="match status" value="1"/>
</dbReference>
<dbReference type="GO" id="GO:0000502">
    <property type="term" value="C:proteasome complex"/>
    <property type="evidence" value="ECO:0007669"/>
    <property type="project" value="UniProtKB-KW"/>
</dbReference>
<feature type="domain" description="Proteasome activator Blm10 middle HEAT repeats region" evidence="10">
    <location>
        <begin position="312"/>
        <end position="800"/>
    </location>
</feature>
<dbReference type="Pfam" id="PF11919">
    <property type="entry name" value="PSME4_C"/>
    <property type="match status" value="1"/>
</dbReference>
<sequence length="1831" mass="212068">MDITSRAVKTYYQKELIYNKLLPYANDLESESQALFAEIKANLGRAVMLREMQPGCVLGLTRLCDYLKIYGLKFSKEDHIYLIKLIYELVTIPDLDPFLISGYSMTLLLLLKKKGLISPEELQLPWKPIYNLTDHVQSKIKTSLGMYRYSALLRDTLNLLVHAVKVYFPVSATQEILDKLRPTFCPLDGTLMSVNMETLEWFLPVQLPPKYHSIGHELWFDEFMSLWNVCHNAPEWENRMMYLMARLASHNIGYIDWEPHIPLMFTRFMKCLRLPVTYNQTQRRKYHKIETCPMSIWIASVLGHGSSAQMYLEKFLKTIETYFHPANTGWWLDKLKELLIKLPYYFITRLHKERYPKPTWETPVPDEYKLTDSDVDAFVKSMIPITMTAMFNKIGVNNAALALEHLSAMRPSLVIPDVLEKISSTLDSFTIESYKLNAAMSYMAAIARPMAQGSRNVNKGYTYPEGPAHILPLLFLLLPGIDPSDTERCFVAFRLISVYATHIFIMDPSKLSTITDEEERRIYDETASKYEDFVLQFFDRVFYIIDSSSLESVRLESTAGSGKSKLEKVTETLLRDVCTSLLVQTNDKIFESALHKLRTFITERILETKVAGQLAAVLCRIFARVNGKKTLRSLLPLLSDTILEITGESSDIVIEENLDGRLLYAMLLLSAVVGTPGNNLLPYIDLLITVLDRVLVLKSREGNNLACMLLKTVLHSLATMTPYEFESTEDLYWGQSLDINSLKVKWYIPGKEEMTALNRMFFKYLSPELNKLQKYCEDWCSLSRDELLTSLNIVNSIIQACESVLPVWKEEPLVLMKSCLKLMPFMPTLGMHEEILMPDGSNVRRHIVRLMDNLQKVILKHAEDDTKSLFVLIQIWNSLLIGKIRLFDAYEAKLKHFHMVHKMMKDKLVGNKGLIRPFVLQRAEIQHETRVVSQYFNLTETHKKIIFELLTLSTSRYANVRSQAQWSLFRALQEFTYSYTLIIPQLIDILRKDVEDHHDAYKGVLYILFGPQEEPIIMKSDWKMLRSLWPAIVLSKTSEKLSVVRLKENLVETINKRFLKITIKFEVPETCLAIASKLWTTEPRPNLPKPTENEIGEGLKASKELEQSNLDAYNGLVDELLNALLEKNLHWRHRLMAMNFIRDLVYPTQTYPVKVVRYFLGALIHDSLQERKIAIKVVVYILKQLKRKHPKILIDPPTLSDRSKKLVPGGRSDNVWLQYNYETRPLTAEQWDEPRYVHNTHVGYYMWPTKIEIYAPSSEQPCLDPSVRNLTEHEKEVDHFFNDPRNIEKLIRFFSLEEKKGKDKFNCYRFLLFQGLFRNHGIVYLKHLLPHLYNLVTDKQESSQRCAAEMIAGIIRGSKHWPFDMVREMWDSLLPIVRLALANITVESVIDWGVCFAKSQQRRDPNRHHWLLECLLEEPCLAESESSFAECGRLFILQVALDEQSWRVSHLLRRLLKRTEDRLLASPFENVRDRLASVLVTVFNANLRFPGTSNSQWTPRTDDLINRIIPRLQSLVTENTTVLSMDEQSLSAQVANVKFNDSSVNSEKNVEDWEMAIRLLKTVCKWIANTIIRSQNGLQPGFYEIFPIICQLENCDIDTELTKLCTSTLAVLAQAFTLPHDMPTALDAIIKMSKHNSWWTRSTCLEFLQVFVFHNMSILLSNSAWVDSVKDTVLYLLEDERLEVRKIAGQVLSGLLHCTFIPEPEHLLEEFKRKAITKLYKKEHSSQNKEATGKKGKIDVIRIRHAAVLGLCAFIQAHPYDIPEYIPSIFEYLSPHMNDPQPIPTTIRKTLDDFRRTHYDVWRGIKGYTQHFTEEQLTLLQDLTMPPSYYA</sequence>
<dbReference type="GO" id="GO:0006281">
    <property type="term" value="P:DNA repair"/>
    <property type="evidence" value="ECO:0007669"/>
    <property type="project" value="UniProtKB-KW"/>
</dbReference>
<dbReference type="PANTHER" id="PTHR32170:SF3">
    <property type="entry name" value="PROTEASOME ACTIVATOR COMPLEX SUBUNIT 4"/>
    <property type="match status" value="1"/>
</dbReference>
<dbReference type="OrthoDB" id="17907at2759"/>
<dbReference type="InterPro" id="IPR016024">
    <property type="entry name" value="ARM-type_fold"/>
</dbReference>
<keyword evidence="12" id="KW-0647">Proteasome</keyword>
<dbReference type="SUPFAM" id="SSF48371">
    <property type="entry name" value="ARM repeat"/>
    <property type="match status" value="2"/>
</dbReference>
<proteinExistence type="inferred from homology"/>
<keyword evidence="8" id="KW-0539">Nucleus</keyword>
<dbReference type="InterPro" id="IPR032430">
    <property type="entry name" value="Blm10_mid"/>
</dbReference>
<dbReference type="PANTHER" id="PTHR32170">
    <property type="entry name" value="PROTEASOME ACTIVATOR COMPLEX SUBUNIT 4"/>
    <property type="match status" value="1"/>
</dbReference>
<feature type="domain" description="Proteasome activator complex subunit 4 C-terminal" evidence="9">
    <location>
        <begin position="1743"/>
        <end position="1831"/>
    </location>
</feature>
<evidence type="ECO:0000256" key="7">
    <source>
        <dbReference type="ARBA" id="ARBA00023204"/>
    </source>
</evidence>
<keyword evidence="4" id="KW-0963">Cytoplasm</keyword>
<keyword evidence="13" id="KW-1185">Reference proteome</keyword>
<dbReference type="GO" id="GO:0016607">
    <property type="term" value="C:nuclear speck"/>
    <property type="evidence" value="ECO:0007669"/>
    <property type="project" value="UniProtKB-SubCell"/>
</dbReference>
<dbReference type="InterPro" id="IPR011989">
    <property type="entry name" value="ARM-like"/>
</dbReference>
<name>A0A154PHE1_DUFNO</name>
<evidence type="ECO:0000256" key="4">
    <source>
        <dbReference type="ARBA" id="ARBA00022490"/>
    </source>
</evidence>
<keyword evidence="6" id="KW-0227">DNA damage</keyword>
<organism evidence="12 13">
    <name type="scientific">Dufourea novaeangliae</name>
    <name type="common">Sweat bee</name>
    <dbReference type="NCBI Taxonomy" id="178035"/>
    <lineage>
        <taxon>Eukaryota</taxon>
        <taxon>Metazoa</taxon>
        <taxon>Ecdysozoa</taxon>
        <taxon>Arthropoda</taxon>
        <taxon>Hexapoda</taxon>
        <taxon>Insecta</taxon>
        <taxon>Pterygota</taxon>
        <taxon>Neoptera</taxon>
        <taxon>Endopterygota</taxon>
        <taxon>Hymenoptera</taxon>
        <taxon>Apocrita</taxon>
        <taxon>Aculeata</taxon>
        <taxon>Apoidea</taxon>
        <taxon>Anthophila</taxon>
        <taxon>Halictidae</taxon>
        <taxon>Rophitinae</taxon>
        <taxon>Dufourea</taxon>
    </lineage>
</organism>
<evidence type="ECO:0000256" key="2">
    <source>
        <dbReference type="ARBA" id="ARBA00004496"/>
    </source>
</evidence>
<evidence type="ECO:0000256" key="8">
    <source>
        <dbReference type="ARBA" id="ARBA00023242"/>
    </source>
</evidence>
<accession>A0A154PHE1</accession>
<protein>
    <submittedName>
        <fullName evidence="12">Proteasome activator complex subunit 4</fullName>
    </submittedName>
</protein>
<evidence type="ECO:0000256" key="3">
    <source>
        <dbReference type="ARBA" id="ARBA00005739"/>
    </source>
</evidence>
<comment type="similarity">
    <text evidence="3">Belongs to the BLM10 family.</text>
</comment>
<evidence type="ECO:0000313" key="12">
    <source>
        <dbReference type="EMBL" id="KZC11232.1"/>
    </source>
</evidence>
<evidence type="ECO:0000256" key="1">
    <source>
        <dbReference type="ARBA" id="ARBA00004324"/>
    </source>
</evidence>
<evidence type="ECO:0000259" key="9">
    <source>
        <dbReference type="Pfam" id="PF11919"/>
    </source>
</evidence>
<evidence type="ECO:0000259" key="10">
    <source>
        <dbReference type="Pfam" id="PF16507"/>
    </source>
</evidence>
<dbReference type="Gene3D" id="1.25.10.10">
    <property type="entry name" value="Leucine-rich Repeat Variant"/>
    <property type="match status" value="1"/>
</dbReference>
<gene>
    <name evidence="12" type="ORF">WN55_02323</name>
</gene>
<dbReference type="InterPro" id="IPR055455">
    <property type="entry name" value="HEAT_PSME4"/>
</dbReference>
<dbReference type="GO" id="GO:0016504">
    <property type="term" value="F:peptidase activator activity"/>
    <property type="evidence" value="ECO:0007669"/>
    <property type="project" value="InterPro"/>
</dbReference>
<dbReference type="InterPro" id="IPR035309">
    <property type="entry name" value="PSME4"/>
</dbReference>
<keyword evidence="5" id="KW-0677">Repeat</keyword>
<feature type="domain" description="Proteasome activator complex subunit 4-like HEAT repeat-like" evidence="11">
    <location>
        <begin position="1154"/>
        <end position="1438"/>
    </location>
</feature>
<dbReference type="Pfam" id="PF23096">
    <property type="entry name" value="HEAT_PSME4"/>
    <property type="match status" value="1"/>
</dbReference>
<evidence type="ECO:0000259" key="11">
    <source>
        <dbReference type="Pfam" id="PF23096"/>
    </source>
</evidence>
<dbReference type="GO" id="GO:0010499">
    <property type="term" value="P:proteasomal ubiquitin-independent protein catabolic process"/>
    <property type="evidence" value="ECO:0007669"/>
    <property type="project" value="TreeGrafter"/>
</dbReference>
<dbReference type="EMBL" id="KQ434905">
    <property type="protein sequence ID" value="KZC11232.1"/>
    <property type="molecule type" value="Genomic_DNA"/>
</dbReference>
<evidence type="ECO:0000256" key="6">
    <source>
        <dbReference type="ARBA" id="ARBA00022763"/>
    </source>
</evidence>
<dbReference type="GO" id="GO:0070628">
    <property type="term" value="F:proteasome binding"/>
    <property type="evidence" value="ECO:0007669"/>
    <property type="project" value="InterPro"/>
</dbReference>
<reference evidence="12 13" key="1">
    <citation type="submission" date="2015-07" db="EMBL/GenBank/DDBJ databases">
        <title>The genome of Dufourea novaeangliae.</title>
        <authorList>
            <person name="Pan H."/>
            <person name="Kapheim K."/>
        </authorList>
    </citation>
    <scope>NUCLEOTIDE SEQUENCE [LARGE SCALE GENOMIC DNA]</scope>
    <source>
        <strain evidence="12">0120121106</strain>
        <tissue evidence="12">Whole body</tissue>
    </source>
</reference>
<keyword evidence="7" id="KW-0234">DNA repair</keyword>
<dbReference type="GO" id="GO:0005829">
    <property type="term" value="C:cytosol"/>
    <property type="evidence" value="ECO:0007669"/>
    <property type="project" value="TreeGrafter"/>
</dbReference>
<dbReference type="InterPro" id="IPR021843">
    <property type="entry name" value="PSME4_C"/>
</dbReference>
<dbReference type="Proteomes" id="UP000076502">
    <property type="component" value="Unassembled WGS sequence"/>
</dbReference>
<dbReference type="STRING" id="178035.A0A154PHE1"/>